<feature type="domain" description="Cadherin N-terminal" evidence="5">
    <location>
        <begin position="32"/>
        <end position="81"/>
    </location>
</feature>
<feature type="chain" id="PRO_5021211786" description="Cadherin N-terminal domain-containing protein" evidence="4">
    <location>
        <begin position="32"/>
        <end position="82"/>
    </location>
</feature>
<evidence type="ECO:0000256" key="1">
    <source>
        <dbReference type="ARBA" id="ARBA00004370"/>
    </source>
</evidence>
<name>A0A4W6C2Q9_LATCA</name>
<accession>A0A4W6C2Q9</accession>
<reference evidence="6" key="3">
    <citation type="submission" date="2025-09" db="UniProtKB">
        <authorList>
            <consortium name="Ensembl"/>
        </authorList>
    </citation>
    <scope>IDENTIFICATION</scope>
</reference>
<dbReference type="GeneTree" id="ENSGT00940000177060"/>
<keyword evidence="4" id="KW-0732">Signal</keyword>
<evidence type="ECO:0000256" key="4">
    <source>
        <dbReference type="SAM" id="SignalP"/>
    </source>
</evidence>
<sequence>MGAGGQRREIHFWWVAFRLSLILCCVERVSAQIKYSIPEEVKVGSVVGNVAKDLGLDISSLTNRRFRIVSGAQDALFEVNPD</sequence>
<evidence type="ECO:0000256" key="3">
    <source>
        <dbReference type="ARBA" id="ARBA00023180"/>
    </source>
</evidence>
<dbReference type="InParanoid" id="A0A4W6C2Q9"/>
<dbReference type="GO" id="GO:0016020">
    <property type="term" value="C:membrane"/>
    <property type="evidence" value="ECO:0007669"/>
    <property type="project" value="UniProtKB-SubCell"/>
</dbReference>
<dbReference type="CDD" id="cd11304">
    <property type="entry name" value="Cadherin_repeat"/>
    <property type="match status" value="1"/>
</dbReference>
<keyword evidence="2" id="KW-0472">Membrane</keyword>
<dbReference type="Proteomes" id="UP000314980">
    <property type="component" value="Unassembled WGS sequence"/>
</dbReference>
<dbReference type="Ensembl" id="ENSLCAT00010005046.1">
    <property type="protein sequence ID" value="ENSLCAP00010004918.1"/>
    <property type="gene ID" value="ENSLCAG00010002494.1"/>
</dbReference>
<evidence type="ECO:0000313" key="6">
    <source>
        <dbReference type="Ensembl" id="ENSLCAP00010004918.1"/>
    </source>
</evidence>
<keyword evidence="7" id="KW-1185">Reference proteome</keyword>
<comment type="subcellular location">
    <subcellularLocation>
        <location evidence="1">Membrane</location>
    </subcellularLocation>
</comment>
<organism evidence="6 7">
    <name type="scientific">Lates calcarifer</name>
    <name type="common">Barramundi</name>
    <name type="synonym">Holocentrus calcarifer</name>
    <dbReference type="NCBI Taxonomy" id="8187"/>
    <lineage>
        <taxon>Eukaryota</taxon>
        <taxon>Metazoa</taxon>
        <taxon>Chordata</taxon>
        <taxon>Craniata</taxon>
        <taxon>Vertebrata</taxon>
        <taxon>Euteleostomi</taxon>
        <taxon>Actinopterygii</taxon>
        <taxon>Neopterygii</taxon>
        <taxon>Teleostei</taxon>
        <taxon>Neoteleostei</taxon>
        <taxon>Acanthomorphata</taxon>
        <taxon>Carangaria</taxon>
        <taxon>Carangaria incertae sedis</taxon>
        <taxon>Centropomidae</taxon>
        <taxon>Lates</taxon>
    </lineage>
</organism>
<proteinExistence type="predicted"/>
<dbReference type="Pfam" id="PF08266">
    <property type="entry name" value="Cadherin_2"/>
    <property type="match status" value="1"/>
</dbReference>
<keyword evidence="3" id="KW-0325">Glycoprotein</keyword>
<dbReference type="AlphaFoldDB" id="A0A4W6C2Q9"/>
<reference evidence="6" key="2">
    <citation type="submission" date="2025-08" db="UniProtKB">
        <authorList>
            <consortium name="Ensembl"/>
        </authorList>
    </citation>
    <scope>IDENTIFICATION</scope>
</reference>
<dbReference type="InterPro" id="IPR015919">
    <property type="entry name" value="Cadherin-like_sf"/>
</dbReference>
<dbReference type="SUPFAM" id="SSF49313">
    <property type="entry name" value="Cadherin-like"/>
    <property type="match status" value="1"/>
</dbReference>
<dbReference type="InterPro" id="IPR013164">
    <property type="entry name" value="Cadherin_N"/>
</dbReference>
<evidence type="ECO:0000259" key="5">
    <source>
        <dbReference type="Pfam" id="PF08266"/>
    </source>
</evidence>
<dbReference type="GO" id="GO:0005509">
    <property type="term" value="F:calcium ion binding"/>
    <property type="evidence" value="ECO:0007669"/>
    <property type="project" value="InterPro"/>
</dbReference>
<evidence type="ECO:0000313" key="7">
    <source>
        <dbReference type="Proteomes" id="UP000314980"/>
    </source>
</evidence>
<reference evidence="7" key="1">
    <citation type="submission" date="2015-09" db="EMBL/GenBank/DDBJ databases">
        <authorList>
            <person name="Sai Rama Sridatta P."/>
        </authorList>
    </citation>
    <scope>NUCLEOTIDE SEQUENCE [LARGE SCALE GENOMIC DNA]</scope>
</reference>
<protein>
    <recommendedName>
        <fullName evidence="5">Cadherin N-terminal domain-containing protein</fullName>
    </recommendedName>
</protein>
<evidence type="ECO:0000256" key="2">
    <source>
        <dbReference type="ARBA" id="ARBA00023136"/>
    </source>
</evidence>
<dbReference type="Gene3D" id="2.60.40.60">
    <property type="entry name" value="Cadherins"/>
    <property type="match status" value="1"/>
</dbReference>
<feature type="signal peptide" evidence="4">
    <location>
        <begin position="1"/>
        <end position="31"/>
    </location>
</feature>
<dbReference type="FunFam" id="2.60.40.60:FF:000398">
    <property type="entry name" value="Protocadherin cluster 1 gamma 26a"/>
    <property type="match status" value="1"/>
</dbReference>